<dbReference type="Proteomes" id="UP000008792">
    <property type="component" value="Unassembled WGS sequence"/>
</dbReference>
<sequence length="204" mass="23138">MSAKHVQPGTSGQPDIETCPPVRRSQKGATPTSQPSLRGKKKSTATPTSLLCELMRLKAQQKYLECNQVKLNANNFLDDNDPDEGDGEDKPPGCRRPSSGTKVAGLINDIDRLKLELDDKLRKHHVAKRGQLQDMWHYMSTLKEDVFQPERLSLYTVNAVRERIIVLNGQLERLGLQNAKELEMLREEYKKLEQENGFVWKGSI</sequence>
<dbReference type="OrthoDB" id="2152435at2759"/>
<evidence type="ECO:0000313" key="3">
    <source>
        <dbReference type="Proteomes" id="UP000008792"/>
    </source>
</evidence>
<dbReference type="STRING" id="7244.A0A0Q9W4M2"/>
<dbReference type="KEGG" id="dvi:26531036"/>
<reference evidence="2 3" key="1">
    <citation type="journal article" date="2007" name="Nature">
        <title>Evolution of genes and genomes on the Drosophila phylogeny.</title>
        <authorList>
            <consortium name="Drosophila 12 Genomes Consortium"/>
            <person name="Clark A.G."/>
            <person name="Eisen M.B."/>
            <person name="Smith D.R."/>
            <person name="Bergman C.M."/>
            <person name="Oliver B."/>
            <person name="Markow T.A."/>
            <person name="Kaufman T.C."/>
            <person name="Kellis M."/>
            <person name="Gelbart W."/>
            <person name="Iyer V.N."/>
            <person name="Pollard D.A."/>
            <person name="Sackton T.B."/>
            <person name="Larracuente A.M."/>
            <person name="Singh N.D."/>
            <person name="Abad J.P."/>
            <person name="Abt D.N."/>
            <person name="Adryan B."/>
            <person name="Aguade M."/>
            <person name="Akashi H."/>
            <person name="Anderson W.W."/>
            <person name="Aquadro C.F."/>
            <person name="Ardell D.H."/>
            <person name="Arguello R."/>
            <person name="Artieri C.G."/>
            <person name="Barbash D.A."/>
            <person name="Barker D."/>
            <person name="Barsanti P."/>
            <person name="Batterham P."/>
            <person name="Batzoglou S."/>
            <person name="Begun D."/>
            <person name="Bhutkar A."/>
            <person name="Blanco E."/>
            <person name="Bosak S.A."/>
            <person name="Bradley R.K."/>
            <person name="Brand A.D."/>
            <person name="Brent M.R."/>
            <person name="Brooks A.N."/>
            <person name="Brown R.H."/>
            <person name="Butlin R.K."/>
            <person name="Caggese C."/>
            <person name="Calvi B.R."/>
            <person name="Bernardo de Carvalho A."/>
            <person name="Caspi A."/>
            <person name="Castrezana S."/>
            <person name="Celniker S.E."/>
            <person name="Chang J.L."/>
            <person name="Chapple C."/>
            <person name="Chatterji S."/>
            <person name="Chinwalla A."/>
            <person name="Civetta A."/>
            <person name="Clifton S.W."/>
            <person name="Comeron J.M."/>
            <person name="Costello J.C."/>
            <person name="Coyne J.A."/>
            <person name="Daub J."/>
            <person name="David R.G."/>
            <person name="Delcher A.L."/>
            <person name="Delehaunty K."/>
            <person name="Do C.B."/>
            <person name="Ebling H."/>
            <person name="Edwards K."/>
            <person name="Eickbush T."/>
            <person name="Evans J.D."/>
            <person name="Filipski A."/>
            <person name="Findeiss S."/>
            <person name="Freyhult E."/>
            <person name="Fulton L."/>
            <person name="Fulton R."/>
            <person name="Garcia A.C."/>
            <person name="Gardiner A."/>
            <person name="Garfield D.A."/>
            <person name="Garvin B.E."/>
            <person name="Gibson G."/>
            <person name="Gilbert D."/>
            <person name="Gnerre S."/>
            <person name="Godfrey J."/>
            <person name="Good R."/>
            <person name="Gotea V."/>
            <person name="Gravely B."/>
            <person name="Greenberg A.J."/>
            <person name="Griffiths-Jones S."/>
            <person name="Gross S."/>
            <person name="Guigo R."/>
            <person name="Gustafson E.A."/>
            <person name="Haerty W."/>
            <person name="Hahn M.W."/>
            <person name="Halligan D.L."/>
            <person name="Halpern A.L."/>
            <person name="Halter G.M."/>
            <person name="Han M.V."/>
            <person name="Heger A."/>
            <person name="Hillier L."/>
            <person name="Hinrichs A.S."/>
            <person name="Holmes I."/>
            <person name="Hoskins R.A."/>
            <person name="Hubisz M.J."/>
            <person name="Hultmark D."/>
            <person name="Huntley M.A."/>
            <person name="Jaffe D.B."/>
            <person name="Jagadeeshan S."/>
            <person name="Jeck W.R."/>
            <person name="Johnson J."/>
            <person name="Jones C.D."/>
            <person name="Jordan W.C."/>
            <person name="Karpen G.H."/>
            <person name="Kataoka E."/>
            <person name="Keightley P.D."/>
            <person name="Kheradpour P."/>
            <person name="Kirkness E.F."/>
            <person name="Koerich L.B."/>
            <person name="Kristiansen K."/>
            <person name="Kudrna D."/>
            <person name="Kulathinal R.J."/>
            <person name="Kumar S."/>
            <person name="Kwok R."/>
            <person name="Lander E."/>
            <person name="Langley C.H."/>
            <person name="Lapoint R."/>
            <person name="Lazzaro B.P."/>
            <person name="Lee S.J."/>
            <person name="Levesque L."/>
            <person name="Li R."/>
            <person name="Lin C.F."/>
            <person name="Lin M.F."/>
            <person name="Lindblad-Toh K."/>
            <person name="Llopart A."/>
            <person name="Long M."/>
            <person name="Low L."/>
            <person name="Lozovsky E."/>
            <person name="Lu J."/>
            <person name="Luo M."/>
            <person name="Machado C.A."/>
            <person name="Makalowski W."/>
            <person name="Marzo M."/>
            <person name="Matsuda M."/>
            <person name="Matzkin L."/>
            <person name="McAllister B."/>
            <person name="McBride C.S."/>
            <person name="McKernan B."/>
            <person name="McKernan K."/>
            <person name="Mendez-Lago M."/>
            <person name="Minx P."/>
            <person name="Mollenhauer M.U."/>
            <person name="Montooth K."/>
            <person name="Mount S.M."/>
            <person name="Mu X."/>
            <person name="Myers E."/>
            <person name="Negre B."/>
            <person name="Newfeld S."/>
            <person name="Nielsen R."/>
            <person name="Noor M.A."/>
            <person name="O'Grady P."/>
            <person name="Pachter L."/>
            <person name="Papaceit M."/>
            <person name="Parisi M.J."/>
            <person name="Parisi M."/>
            <person name="Parts L."/>
            <person name="Pedersen J.S."/>
            <person name="Pesole G."/>
            <person name="Phillippy A.M."/>
            <person name="Ponting C.P."/>
            <person name="Pop M."/>
            <person name="Porcelli D."/>
            <person name="Powell J.R."/>
            <person name="Prohaska S."/>
            <person name="Pruitt K."/>
            <person name="Puig M."/>
            <person name="Quesneville H."/>
            <person name="Ram K.R."/>
            <person name="Rand D."/>
            <person name="Rasmussen M.D."/>
            <person name="Reed L.K."/>
            <person name="Reenan R."/>
            <person name="Reily A."/>
            <person name="Remington K.A."/>
            <person name="Rieger T.T."/>
            <person name="Ritchie M.G."/>
            <person name="Robin C."/>
            <person name="Rogers Y.H."/>
            <person name="Rohde C."/>
            <person name="Rozas J."/>
            <person name="Rubenfield M.J."/>
            <person name="Ruiz A."/>
            <person name="Russo S."/>
            <person name="Salzberg S.L."/>
            <person name="Sanchez-Gracia A."/>
            <person name="Saranga D.J."/>
            <person name="Sato H."/>
            <person name="Schaeffer S.W."/>
            <person name="Schatz M.C."/>
            <person name="Schlenke T."/>
            <person name="Schwartz R."/>
            <person name="Segarra C."/>
            <person name="Singh R.S."/>
            <person name="Sirot L."/>
            <person name="Sirota M."/>
            <person name="Sisneros N.B."/>
            <person name="Smith C.D."/>
            <person name="Smith T.F."/>
            <person name="Spieth J."/>
            <person name="Stage D.E."/>
            <person name="Stark A."/>
            <person name="Stephan W."/>
            <person name="Strausberg R.L."/>
            <person name="Strempel S."/>
            <person name="Sturgill D."/>
            <person name="Sutton G."/>
            <person name="Sutton G.G."/>
            <person name="Tao W."/>
            <person name="Teichmann S."/>
            <person name="Tobari Y.N."/>
            <person name="Tomimura Y."/>
            <person name="Tsolas J.M."/>
            <person name="Valente V.L."/>
            <person name="Venter E."/>
            <person name="Venter J.C."/>
            <person name="Vicario S."/>
            <person name="Vieira F.G."/>
            <person name="Vilella A.J."/>
            <person name="Villasante A."/>
            <person name="Walenz B."/>
            <person name="Wang J."/>
            <person name="Wasserman M."/>
            <person name="Watts T."/>
            <person name="Wilson D."/>
            <person name="Wilson R.K."/>
            <person name="Wing R.A."/>
            <person name="Wolfner M.F."/>
            <person name="Wong A."/>
            <person name="Wong G.K."/>
            <person name="Wu C.I."/>
            <person name="Wu G."/>
            <person name="Yamamoto D."/>
            <person name="Yang H.P."/>
            <person name="Yang S.P."/>
            <person name="Yorke J.A."/>
            <person name="Yoshida K."/>
            <person name="Zdobnov E."/>
            <person name="Zhang P."/>
            <person name="Zhang Y."/>
            <person name="Zimin A.V."/>
            <person name="Baldwin J."/>
            <person name="Abdouelleil A."/>
            <person name="Abdulkadir J."/>
            <person name="Abebe A."/>
            <person name="Abera B."/>
            <person name="Abreu J."/>
            <person name="Acer S.C."/>
            <person name="Aftuck L."/>
            <person name="Alexander A."/>
            <person name="An P."/>
            <person name="Anderson E."/>
            <person name="Anderson S."/>
            <person name="Arachi H."/>
            <person name="Azer M."/>
            <person name="Bachantsang P."/>
            <person name="Barry A."/>
            <person name="Bayul T."/>
            <person name="Berlin A."/>
            <person name="Bessette D."/>
            <person name="Bloom T."/>
            <person name="Blye J."/>
            <person name="Boguslavskiy L."/>
            <person name="Bonnet C."/>
            <person name="Boukhgalter B."/>
            <person name="Bourzgui I."/>
            <person name="Brown A."/>
            <person name="Cahill P."/>
            <person name="Channer S."/>
            <person name="Cheshatsang Y."/>
            <person name="Chuda L."/>
            <person name="Citroen M."/>
            <person name="Collymore A."/>
            <person name="Cooke P."/>
            <person name="Costello M."/>
            <person name="D'Aco K."/>
            <person name="Daza R."/>
            <person name="De Haan G."/>
            <person name="DeGray S."/>
            <person name="DeMaso C."/>
            <person name="Dhargay N."/>
            <person name="Dooley K."/>
            <person name="Dooley E."/>
            <person name="Doricent M."/>
            <person name="Dorje P."/>
            <person name="Dorjee K."/>
            <person name="Dupes A."/>
            <person name="Elong R."/>
            <person name="Falk J."/>
            <person name="Farina A."/>
            <person name="Faro S."/>
            <person name="Ferguson D."/>
            <person name="Fisher S."/>
            <person name="Foley C.D."/>
            <person name="Franke A."/>
            <person name="Friedrich D."/>
            <person name="Gadbois L."/>
            <person name="Gearin G."/>
            <person name="Gearin C.R."/>
            <person name="Giannoukos G."/>
            <person name="Goode T."/>
            <person name="Graham J."/>
            <person name="Grandbois E."/>
            <person name="Grewal S."/>
            <person name="Gyaltsen K."/>
            <person name="Hafez N."/>
            <person name="Hagos B."/>
            <person name="Hall J."/>
            <person name="Henson C."/>
            <person name="Hollinger A."/>
            <person name="Honan T."/>
            <person name="Huard M.D."/>
            <person name="Hughes L."/>
            <person name="Hurhula B."/>
            <person name="Husby M.E."/>
            <person name="Kamat A."/>
            <person name="Kanga B."/>
            <person name="Kashin S."/>
            <person name="Khazanovich D."/>
            <person name="Kisner P."/>
            <person name="Lance K."/>
            <person name="Lara M."/>
            <person name="Lee W."/>
            <person name="Lennon N."/>
            <person name="Letendre F."/>
            <person name="LeVine R."/>
            <person name="Lipovsky A."/>
            <person name="Liu X."/>
            <person name="Liu J."/>
            <person name="Liu S."/>
            <person name="Lokyitsang T."/>
            <person name="Lokyitsang Y."/>
            <person name="Lubonja R."/>
            <person name="Lui A."/>
            <person name="MacDonald P."/>
            <person name="Magnisalis V."/>
            <person name="Maru K."/>
            <person name="Matthews C."/>
            <person name="McCusker W."/>
            <person name="McDonough S."/>
            <person name="Mehta T."/>
            <person name="Meldrim J."/>
            <person name="Meneus L."/>
            <person name="Mihai O."/>
            <person name="Mihalev A."/>
            <person name="Mihova T."/>
            <person name="Mittelman R."/>
            <person name="Mlenga V."/>
            <person name="Montmayeur A."/>
            <person name="Mulrain L."/>
            <person name="Navidi A."/>
            <person name="Naylor J."/>
            <person name="Negash T."/>
            <person name="Nguyen T."/>
            <person name="Nguyen N."/>
            <person name="Nicol R."/>
            <person name="Norbu C."/>
            <person name="Norbu N."/>
            <person name="Novod N."/>
            <person name="O'Neill B."/>
            <person name="Osman S."/>
            <person name="Markiewicz E."/>
            <person name="Oyono O.L."/>
            <person name="Patti C."/>
            <person name="Phunkhang P."/>
            <person name="Pierre F."/>
            <person name="Priest M."/>
            <person name="Raghuraman S."/>
            <person name="Rege F."/>
            <person name="Reyes R."/>
            <person name="Rise C."/>
            <person name="Rogov P."/>
            <person name="Ross K."/>
            <person name="Ryan E."/>
            <person name="Settipalli S."/>
            <person name="Shea T."/>
            <person name="Sherpa N."/>
            <person name="Shi L."/>
            <person name="Shih D."/>
            <person name="Sparrow T."/>
            <person name="Spaulding J."/>
            <person name="Stalker J."/>
            <person name="Stange-Thomann N."/>
            <person name="Stavropoulos S."/>
            <person name="Stone C."/>
            <person name="Strader C."/>
            <person name="Tesfaye S."/>
            <person name="Thomson T."/>
            <person name="Thoulutsang Y."/>
            <person name="Thoulutsang D."/>
            <person name="Topham K."/>
            <person name="Topping I."/>
            <person name="Tsamla T."/>
            <person name="Vassiliev H."/>
            <person name="Vo A."/>
            <person name="Wangchuk T."/>
            <person name="Wangdi T."/>
            <person name="Weiand M."/>
            <person name="Wilkinson J."/>
            <person name="Wilson A."/>
            <person name="Yadav S."/>
            <person name="Young G."/>
            <person name="Yu Q."/>
            <person name="Zembek L."/>
            <person name="Zhong D."/>
            <person name="Zimmer A."/>
            <person name="Zwirko Z."/>
            <person name="Jaffe D.B."/>
            <person name="Alvarez P."/>
            <person name="Brockman W."/>
            <person name="Butler J."/>
            <person name="Chin C."/>
            <person name="Gnerre S."/>
            <person name="Grabherr M."/>
            <person name="Kleber M."/>
            <person name="Mauceli E."/>
            <person name="MacCallum I."/>
        </authorList>
    </citation>
    <scope>NUCLEOTIDE SEQUENCE [LARGE SCALE GENOMIC DNA]</scope>
    <source>
        <strain evidence="3">Tucson 15010-1051.87</strain>
    </source>
</reference>
<gene>
    <name evidence="2" type="primary">Dvir\GJ26266</name>
    <name evidence="2" type="ORF">Dvir_GJ26266</name>
</gene>
<evidence type="ECO:0000256" key="1">
    <source>
        <dbReference type="SAM" id="MobiDB-lite"/>
    </source>
</evidence>
<dbReference type="AlphaFoldDB" id="A0A0Q9W4M2"/>
<keyword evidence="3" id="KW-1185">Reference proteome</keyword>
<organism evidence="2 3">
    <name type="scientific">Drosophila virilis</name>
    <name type="common">Fruit fly</name>
    <dbReference type="NCBI Taxonomy" id="7244"/>
    <lineage>
        <taxon>Eukaryota</taxon>
        <taxon>Metazoa</taxon>
        <taxon>Ecdysozoa</taxon>
        <taxon>Arthropoda</taxon>
        <taxon>Hexapoda</taxon>
        <taxon>Insecta</taxon>
        <taxon>Pterygota</taxon>
        <taxon>Neoptera</taxon>
        <taxon>Endopterygota</taxon>
        <taxon>Diptera</taxon>
        <taxon>Brachycera</taxon>
        <taxon>Muscomorpha</taxon>
        <taxon>Ephydroidea</taxon>
        <taxon>Drosophilidae</taxon>
        <taxon>Drosophila</taxon>
    </lineage>
</organism>
<feature type="region of interest" description="Disordered" evidence="1">
    <location>
        <begin position="74"/>
        <end position="102"/>
    </location>
</feature>
<accession>A0A0Q9W4M2</accession>
<feature type="compositionally biased region" description="Acidic residues" evidence="1">
    <location>
        <begin position="78"/>
        <end position="87"/>
    </location>
</feature>
<evidence type="ECO:0000313" key="2">
    <source>
        <dbReference type="EMBL" id="KRF80010.1"/>
    </source>
</evidence>
<protein>
    <submittedName>
        <fullName evidence="2">Uncharacterized protein</fullName>
    </submittedName>
</protein>
<proteinExistence type="predicted"/>
<dbReference type="EMBL" id="CH940648">
    <property type="protein sequence ID" value="KRF80010.1"/>
    <property type="molecule type" value="Genomic_DNA"/>
</dbReference>
<dbReference type="InParanoid" id="A0A0Q9W4M2"/>
<feature type="region of interest" description="Disordered" evidence="1">
    <location>
        <begin position="1"/>
        <end position="45"/>
    </location>
</feature>
<feature type="compositionally biased region" description="Polar residues" evidence="1">
    <location>
        <begin position="27"/>
        <end position="36"/>
    </location>
</feature>
<name>A0A0Q9W4M2_DROVI</name>